<proteinExistence type="predicted"/>
<dbReference type="InterPro" id="IPR020850">
    <property type="entry name" value="GED_dom"/>
</dbReference>
<sequence>MSRTTERDQRLDDAFSGKRELRLITHVVNTTDKFNDGFIRKTYTRLWARTSSSERAEQNGEAVDVEGVKSKIAEGARSFDITDLNDFNKQVIKLAPEMEFDDPRGGILDWAKTFYFESRGTDLCTLGGTILSSSFKKQSKKWASMAKSCLGRVIVAIHHFMLSALEAASEALRSKAQSEKITAGFRIAEGKLVVELNSTKDATRNMSNAEYTEEEIHDILHAYYKVAMKRFLDNAYLQAVDLHLLTGPKTPSPHPPRNG</sequence>
<name>A0AAE8N641_9PEZI</name>
<evidence type="ECO:0000313" key="3">
    <source>
        <dbReference type="Proteomes" id="UP001187682"/>
    </source>
</evidence>
<feature type="domain" description="GED" evidence="1">
    <location>
        <begin position="213"/>
        <end position="259"/>
    </location>
</feature>
<evidence type="ECO:0000259" key="1">
    <source>
        <dbReference type="PROSITE" id="PS51388"/>
    </source>
</evidence>
<dbReference type="PROSITE" id="PS51388">
    <property type="entry name" value="GED"/>
    <property type="match status" value="1"/>
</dbReference>
<reference evidence="2" key="1">
    <citation type="submission" date="2018-03" db="EMBL/GenBank/DDBJ databases">
        <authorList>
            <person name="Guldener U."/>
        </authorList>
    </citation>
    <scope>NUCLEOTIDE SEQUENCE</scope>
</reference>
<accession>A0AAE8N641</accession>
<keyword evidence="3" id="KW-1185">Reference proteome</keyword>
<evidence type="ECO:0000313" key="2">
    <source>
        <dbReference type="EMBL" id="SPO05530.1"/>
    </source>
</evidence>
<protein>
    <recommendedName>
        <fullName evidence="1">GED domain-containing protein</fullName>
    </recommendedName>
</protein>
<dbReference type="EMBL" id="ONZQ02000013">
    <property type="protein sequence ID" value="SPO05530.1"/>
    <property type="molecule type" value="Genomic_DNA"/>
</dbReference>
<comment type="caution">
    <text evidence="2">The sequence shown here is derived from an EMBL/GenBank/DDBJ whole genome shotgun (WGS) entry which is preliminary data.</text>
</comment>
<organism evidence="2 3">
    <name type="scientific">Cephalotrichum gorgonifer</name>
    <dbReference type="NCBI Taxonomy" id="2041049"/>
    <lineage>
        <taxon>Eukaryota</taxon>
        <taxon>Fungi</taxon>
        <taxon>Dikarya</taxon>
        <taxon>Ascomycota</taxon>
        <taxon>Pezizomycotina</taxon>
        <taxon>Sordariomycetes</taxon>
        <taxon>Hypocreomycetidae</taxon>
        <taxon>Microascales</taxon>
        <taxon>Microascaceae</taxon>
        <taxon>Cephalotrichum</taxon>
    </lineage>
</organism>
<dbReference type="AlphaFoldDB" id="A0AAE8N641"/>
<dbReference type="Proteomes" id="UP001187682">
    <property type="component" value="Unassembled WGS sequence"/>
</dbReference>
<gene>
    <name evidence="2" type="ORF">DNG_08217</name>
</gene>